<evidence type="ECO:0000256" key="1">
    <source>
        <dbReference type="ARBA" id="ARBA00004496"/>
    </source>
</evidence>
<keyword evidence="6" id="KW-0592">Phosphate transport</keyword>
<comment type="function">
    <text evidence="7">Plays a role in the regulation of phosphate uptake.</text>
</comment>
<dbReference type="GO" id="GO:0030643">
    <property type="term" value="P:intracellular phosphate ion homeostasis"/>
    <property type="evidence" value="ECO:0007669"/>
    <property type="project" value="InterPro"/>
</dbReference>
<keyword evidence="4" id="KW-0813">Transport</keyword>
<evidence type="ECO:0000256" key="5">
    <source>
        <dbReference type="ARBA" id="ARBA00022490"/>
    </source>
</evidence>
<dbReference type="RefSeq" id="WP_206293899.1">
    <property type="nucleotide sequence ID" value="NZ_CP063458.1"/>
</dbReference>
<evidence type="ECO:0000256" key="4">
    <source>
        <dbReference type="ARBA" id="ARBA00022448"/>
    </source>
</evidence>
<evidence type="ECO:0000313" key="11">
    <source>
        <dbReference type="Proteomes" id="UP000593765"/>
    </source>
</evidence>
<dbReference type="GO" id="GO:0006817">
    <property type="term" value="P:phosphate ion transport"/>
    <property type="evidence" value="ECO:0007669"/>
    <property type="project" value="UniProtKB-KW"/>
</dbReference>
<evidence type="ECO:0000256" key="6">
    <source>
        <dbReference type="ARBA" id="ARBA00022592"/>
    </source>
</evidence>
<dbReference type="PANTHER" id="PTHR42930">
    <property type="entry name" value="PHOSPHATE-SPECIFIC TRANSPORT SYSTEM ACCESSORY PROTEIN PHOU"/>
    <property type="match status" value="1"/>
</dbReference>
<dbReference type="InterPro" id="IPR038078">
    <property type="entry name" value="PhoU-like_sf"/>
</dbReference>
<feature type="domain" description="PhoU" evidence="9">
    <location>
        <begin position="55"/>
        <end position="143"/>
    </location>
</feature>
<dbReference type="EMBL" id="CP063458">
    <property type="protein sequence ID" value="QOV90796.1"/>
    <property type="molecule type" value="Genomic_DNA"/>
</dbReference>
<feature type="domain" description="PhoU" evidence="9">
    <location>
        <begin position="159"/>
        <end position="243"/>
    </location>
</feature>
<sequence length="258" mass="28280">MRFAAVYCRKSSPGTGNCGTLESLAPVPGSTPEVGGPDPMSRHFQDLVSDLRGRLARMTAAIQSLVEVAVESVFHADVKLAQDAILSDARVDDEEVEVEKMAIDLLALHQPAASDLRLITTIIKVNSDFERIADCAVNVAQRVLPLARVGNYRPPADLKLMASTVLTTLRDTIKSFNLNDVEMARQVLRSDDVVDALYHQIVQDMLSDMERNGPSASTDLSNIMIAKNLERIADHCTNIAEDVIYVHSGRIIRHLHAV</sequence>
<name>A0A7M2WZ84_9BACT</name>
<keyword evidence="5" id="KW-0963">Cytoplasm</keyword>
<dbReference type="InterPro" id="IPR026022">
    <property type="entry name" value="PhoU_dom"/>
</dbReference>
<organism evidence="10 11">
    <name type="scientific">Humisphaera borealis</name>
    <dbReference type="NCBI Taxonomy" id="2807512"/>
    <lineage>
        <taxon>Bacteria</taxon>
        <taxon>Pseudomonadati</taxon>
        <taxon>Planctomycetota</taxon>
        <taxon>Phycisphaerae</taxon>
        <taxon>Tepidisphaerales</taxon>
        <taxon>Tepidisphaeraceae</taxon>
        <taxon>Humisphaera</taxon>
    </lineage>
</organism>
<reference evidence="10 11" key="1">
    <citation type="submission" date="2020-10" db="EMBL/GenBank/DDBJ databases">
        <title>Wide distribution of Phycisphaera-like planctomycetes from WD2101 soil group in peatlands and genome analysis of the first cultivated representative.</title>
        <authorList>
            <person name="Dedysh S.N."/>
            <person name="Beletsky A.V."/>
            <person name="Ivanova A."/>
            <person name="Kulichevskaya I.S."/>
            <person name="Suzina N.E."/>
            <person name="Philippov D.A."/>
            <person name="Rakitin A.L."/>
            <person name="Mardanov A.V."/>
            <person name="Ravin N.V."/>
        </authorList>
    </citation>
    <scope>NUCLEOTIDE SEQUENCE [LARGE SCALE GENOMIC DNA]</scope>
    <source>
        <strain evidence="10 11">M1803</strain>
    </source>
</reference>
<evidence type="ECO:0000256" key="7">
    <source>
        <dbReference type="ARBA" id="ARBA00056181"/>
    </source>
</evidence>
<dbReference type="PANTHER" id="PTHR42930:SF3">
    <property type="entry name" value="PHOSPHATE-SPECIFIC TRANSPORT SYSTEM ACCESSORY PROTEIN PHOU"/>
    <property type="match status" value="1"/>
</dbReference>
<comment type="subunit">
    <text evidence="3">Homodimer.</text>
</comment>
<gene>
    <name evidence="10" type="primary">phoU</name>
    <name evidence="10" type="ORF">IPV69_05410</name>
</gene>
<keyword evidence="11" id="KW-1185">Reference proteome</keyword>
<dbReference type="Gene3D" id="1.20.58.220">
    <property type="entry name" value="Phosphate transport system protein phou homolog 2, domain 2"/>
    <property type="match status" value="1"/>
</dbReference>
<evidence type="ECO:0000313" key="10">
    <source>
        <dbReference type="EMBL" id="QOV90796.1"/>
    </source>
</evidence>
<comment type="subcellular location">
    <subcellularLocation>
        <location evidence="1">Cytoplasm</location>
    </subcellularLocation>
</comment>
<protein>
    <recommendedName>
        <fullName evidence="8">Phosphate-specific transport system accessory protein PhoU homolog</fullName>
    </recommendedName>
</protein>
<dbReference type="GO" id="GO:0005737">
    <property type="term" value="C:cytoplasm"/>
    <property type="evidence" value="ECO:0007669"/>
    <property type="project" value="UniProtKB-SubCell"/>
</dbReference>
<dbReference type="Proteomes" id="UP000593765">
    <property type="component" value="Chromosome"/>
</dbReference>
<evidence type="ECO:0000256" key="8">
    <source>
        <dbReference type="ARBA" id="ARBA00069911"/>
    </source>
</evidence>
<dbReference type="FunFam" id="1.20.58.220:FF:000004">
    <property type="entry name" value="Phosphate-specific transport system accessory protein PhoU"/>
    <property type="match status" value="1"/>
</dbReference>
<evidence type="ECO:0000259" key="9">
    <source>
        <dbReference type="Pfam" id="PF01895"/>
    </source>
</evidence>
<dbReference type="NCBIfam" id="TIGR02135">
    <property type="entry name" value="phoU_full"/>
    <property type="match status" value="1"/>
</dbReference>
<dbReference type="AlphaFoldDB" id="A0A7M2WZ84"/>
<proteinExistence type="inferred from homology"/>
<comment type="similarity">
    <text evidence="2">Belongs to the PhoU family.</text>
</comment>
<evidence type="ECO:0000256" key="3">
    <source>
        <dbReference type="ARBA" id="ARBA00011738"/>
    </source>
</evidence>
<dbReference type="KEGG" id="hbs:IPV69_05410"/>
<dbReference type="GO" id="GO:0045936">
    <property type="term" value="P:negative regulation of phosphate metabolic process"/>
    <property type="evidence" value="ECO:0007669"/>
    <property type="project" value="InterPro"/>
</dbReference>
<dbReference type="Pfam" id="PF01895">
    <property type="entry name" value="PhoU"/>
    <property type="match status" value="2"/>
</dbReference>
<dbReference type="InterPro" id="IPR028366">
    <property type="entry name" value="PhoU"/>
</dbReference>
<dbReference type="PIRSF" id="PIRSF003107">
    <property type="entry name" value="PhoU"/>
    <property type="match status" value="1"/>
</dbReference>
<evidence type="ECO:0000256" key="2">
    <source>
        <dbReference type="ARBA" id="ARBA00008107"/>
    </source>
</evidence>
<dbReference type="SUPFAM" id="SSF109755">
    <property type="entry name" value="PhoU-like"/>
    <property type="match status" value="1"/>
</dbReference>
<accession>A0A7M2WZ84</accession>